<sequence length="72" mass="7877">MVAERRLEDGRGWQGGAGRRQGKQGEGRGSREEAGRAGRRQGGGCVAEVTGRCKDDGMKMAEWWQGGRNRTQ</sequence>
<protein>
    <submittedName>
        <fullName evidence="2">Uncharacterized protein</fullName>
    </submittedName>
</protein>
<name>A0AAE1NB15_9EUCA</name>
<accession>A0AAE1NB15</accession>
<organism evidence="2 3">
    <name type="scientific">Petrolisthes manimaculis</name>
    <dbReference type="NCBI Taxonomy" id="1843537"/>
    <lineage>
        <taxon>Eukaryota</taxon>
        <taxon>Metazoa</taxon>
        <taxon>Ecdysozoa</taxon>
        <taxon>Arthropoda</taxon>
        <taxon>Crustacea</taxon>
        <taxon>Multicrustacea</taxon>
        <taxon>Malacostraca</taxon>
        <taxon>Eumalacostraca</taxon>
        <taxon>Eucarida</taxon>
        <taxon>Decapoda</taxon>
        <taxon>Pleocyemata</taxon>
        <taxon>Anomura</taxon>
        <taxon>Galatheoidea</taxon>
        <taxon>Porcellanidae</taxon>
        <taxon>Petrolisthes</taxon>
    </lineage>
</organism>
<comment type="caution">
    <text evidence="2">The sequence shown here is derived from an EMBL/GenBank/DDBJ whole genome shotgun (WGS) entry which is preliminary data.</text>
</comment>
<feature type="compositionally biased region" description="Basic and acidic residues" evidence="1">
    <location>
        <begin position="1"/>
        <end position="11"/>
    </location>
</feature>
<feature type="compositionally biased region" description="Basic and acidic residues" evidence="1">
    <location>
        <begin position="23"/>
        <end position="36"/>
    </location>
</feature>
<reference evidence="2" key="1">
    <citation type="submission" date="2023-11" db="EMBL/GenBank/DDBJ databases">
        <title>Genome assemblies of two species of porcelain crab, Petrolisthes cinctipes and Petrolisthes manimaculis (Anomura: Porcellanidae).</title>
        <authorList>
            <person name="Angst P."/>
        </authorList>
    </citation>
    <scope>NUCLEOTIDE SEQUENCE</scope>
    <source>
        <strain evidence="2">PB745_02</strain>
        <tissue evidence="2">Gill</tissue>
    </source>
</reference>
<gene>
    <name evidence="2" type="ORF">Pmani_040250</name>
</gene>
<dbReference type="Proteomes" id="UP001292094">
    <property type="component" value="Unassembled WGS sequence"/>
</dbReference>
<proteinExistence type="predicted"/>
<evidence type="ECO:0000256" key="1">
    <source>
        <dbReference type="SAM" id="MobiDB-lite"/>
    </source>
</evidence>
<evidence type="ECO:0000313" key="2">
    <source>
        <dbReference type="EMBL" id="KAK4286659.1"/>
    </source>
</evidence>
<evidence type="ECO:0000313" key="3">
    <source>
        <dbReference type="Proteomes" id="UP001292094"/>
    </source>
</evidence>
<feature type="region of interest" description="Disordered" evidence="1">
    <location>
        <begin position="1"/>
        <end position="50"/>
    </location>
</feature>
<dbReference type="EMBL" id="JAWZYT010007437">
    <property type="protein sequence ID" value="KAK4286659.1"/>
    <property type="molecule type" value="Genomic_DNA"/>
</dbReference>
<dbReference type="AlphaFoldDB" id="A0AAE1NB15"/>
<keyword evidence="3" id="KW-1185">Reference proteome</keyword>